<gene>
    <name evidence="3" type="ORF">AcdelDRAFT_0500</name>
</gene>
<evidence type="ECO:0000313" key="4">
    <source>
        <dbReference type="Proteomes" id="UP000003856"/>
    </source>
</evidence>
<feature type="chain" id="PRO_5002954707" evidence="2">
    <location>
        <begin position="30"/>
        <end position="134"/>
    </location>
</feature>
<protein>
    <submittedName>
        <fullName evidence="3">Uncharacterized protein</fullName>
    </submittedName>
</protein>
<organism evidence="3 4">
    <name type="scientific">Acidovorax delafieldii 2AN</name>
    <dbReference type="NCBI Taxonomy" id="573060"/>
    <lineage>
        <taxon>Bacteria</taxon>
        <taxon>Pseudomonadati</taxon>
        <taxon>Pseudomonadota</taxon>
        <taxon>Betaproteobacteria</taxon>
        <taxon>Burkholderiales</taxon>
        <taxon>Comamonadaceae</taxon>
        <taxon>Acidovorax</taxon>
    </lineage>
</organism>
<dbReference type="Proteomes" id="UP000003856">
    <property type="component" value="Unassembled WGS sequence"/>
</dbReference>
<dbReference type="EMBL" id="ACQT01000007">
    <property type="protein sequence ID" value="EER61878.1"/>
    <property type="molecule type" value="Genomic_DNA"/>
</dbReference>
<accession>C5T0S0</accession>
<evidence type="ECO:0000256" key="1">
    <source>
        <dbReference type="SAM" id="MobiDB-lite"/>
    </source>
</evidence>
<reference evidence="3 4" key="1">
    <citation type="submission" date="2009-05" db="EMBL/GenBank/DDBJ databases">
        <title>The draft genome of Acidovorax delafieldii 2AN.</title>
        <authorList>
            <consortium name="US DOE Joint Genome Institute (JGI-PGF)"/>
            <person name="Lucas S."/>
            <person name="Copeland A."/>
            <person name="Lapidus A."/>
            <person name="Glavina del Rio T."/>
            <person name="Tice H."/>
            <person name="Bruce D."/>
            <person name="Goodwin L."/>
            <person name="Pitluck S."/>
            <person name="Larimer F."/>
            <person name="Land M.L."/>
            <person name="Hauser L."/>
            <person name="Shelobolina E.S."/>
            <person name="Picardal F."/>
            <person name="Roden E."/>
            <person name="Emerson D."/>
        </authorList>
    </citation>
    <scope>NUCLEOTIDE SEQUENCE [LARGE SCALE GENOMIC DNA]</scope>
    <source>
        <strain evidence="3 4">2AN</strain>
    </source>
</reference>
<feature type="region of interest" description="Disordered" evidence="1">
    <location>
        <begin position="112"/>
        <end position="134"/>
    </location>
</feature>
<dbReference type="PATRIC" id="fig|573060.9.peg.4658"/>
<evidence type="ECO:0000256" key="2">
    <source>
        <dbReference type="SAM" id="SignalP"/>
    </source>
</evidence>
<evidence type="ECO:0000313" key="3">
    <source>
        <dbReference type="EMBL" id="EER61878.1"/>
    </source>
</evidence>
<dbReference type="AlphaFoldDB" id="C5T0S0"/>
<feature type="compositionally biased region" description="Basic and acidic residues" evidence="1">
    <location>
        <begin position="112"/>
        <end position="126"/>
    </location>
</feature>
<feature type="signal peptide" evidence="2">
    <location>
        <begin position="1"/>
        <end position="29"/>
    </location>
</feature>
<name>C5T0S0_ACIDE</name>
<comment type="caution">
    <text evidence="3">The sequence shown here is derived from an EMBL/GenBank/DDBJ whole genome shotgun (WGS) entry which is preliminary data.</text>
</comment>
<keyword evidence="2" id="KW-0732">Signal</keyword>
<sequence>MSRVSRIAAVVAATSGVLLAAALPGAAWAQGANPFVGKWTVTWDGKSRPQQANLEITESGGTWKTLGAKRLDACIWPAAPIEVRSAGAKEMVFTIRFSEALQGCKDSEVKLTQQDDGRVTGERSGNRDLTLTRR</sequence>
<keyword evidence="4" id="KW-1185">Reference proteome</keyword>
<proteinExistence type="predicted"/>